<sequence length="211" mass="23115">MQPLARSFYLQGTLLAARALLGKTLVRRFDDGRIATGRIVETEAYTQDDPACHAFRGLTKSNKTMWGAPGHAYIHINYGLHYCLNAVTAPEGVAEAVLIRAIEPQENARLLWRNTFGEPPEEPTDDGAFDTLARADRRLTSGPGKLTRALKVDRAFDGTDLTSAAGALFFGDGDDDVPDAAVVTTTRIGITKGADFPWRFYVRASPFVSRR</sequence>
<name>A0A6J4JYA7_9BACT</name>
<dbReference type="AlphaFoldDB" id="A0A6J4JYA7"/>
<dbReference type="CDD" id="cd00540">
    <property type="entry name" value="AAG"/>
    <property type="match status" value="1"/>
</dbReference>
<dbReference type="PANTHER" id="PTHR10429">
    <property type="entry name" value="DNA-3-METHYLADENINE GLYCOSYLASE"/>
    <property type="match status" value="1"/>
</dbReference>
<comment type="similarity">
    <text evidence="1 5">Belongs to the DNA glycosylase MPG family.</text>
</comment>
<dbReference type="HAMAP" id="MF_00527">
    <property type="entry name" value="3MGH"/>
    <property type="match status" value="1"/>
</dbReference>
<dbReference type="PANTHER" id="PTHR10429:SF0">
    <property type="entry name" value="DNA-3-METHYLADENINE GLYCOSYLASE"/>
    <property type="match status" value="1"/>
</dbReference>
<dbReference type="GO" id="GO:0003905">
    <property type="term" value="F:alkylbase DNA N-glycosylase activity"/>
    <property type="evidence" value="ECO:0007669"/>
    <property type="project" value="InterPro"/>
</dbReference>
<dbReference type="SUPFAM" id="SSF50486">
    <property type="entry name" value="FMT C-terminal domain-like"/>
    <property type="match status" value="1"/>
</dbReference>
<keyword evidence="2 5" id="KW-0227">DNA damage</keyword>
<dbReference type="FunFam" id="3.10.300.10:FF:000001">
    <property type="entry name" value="Putative 3-methyladenine DNA glycosylase"/>
    <property type="match status" value="1"/>
</dbReference>
<dbReference type="Pfam" id="PF02245">
    <property type="entry name" value="Pur_DNA_glyco"/>
    <property type="match status" value="1"/>
</dbReference>
<dbReference type="InterPro" id="IPR011034">
    <property type="entry name" value="Formyl_transferase-like_C_sf"/>
</dbReference>
<dbReference type="NCBIfam" id="TIGR00567">
    <property type="entry name" value="3mg"/>
    <property type="match status" value="1"/>
</dbReference>
<evidence type="ECO:0000256" key="5">
    <source>
        <dbReference type="HAMAP-Rule" id="MF_00527"/>
    </source>
</evidence>
<reference evidence="6" key="1">
    <citation type="submission" date="2020-02" db="EMBL/GenBank/DDBJ databases">
        <authorList>
            <person name="Meier V. D."/>
        </authorList>
    </citation>
    <scope>NUCLEOTIDE SEQUENCE</scope>
    <source>
        <strain evidence="6">AVDCRST_MAG63</strain>
    </source>
</reference>
<evidence type="ECO:0000313" key="6">
    <source>
        <dbReference type="EMBL" id="CAA9290834.1"/>
    </source>
</evidence>
<accession>A0A6J4JYA7</accession>
<dbReference type="EC" id="3.2.2.-" evidence="5"/>
<evidence type="ECO:0000256" key="2">
    <source>
        <dbReference type="ARBA" id="ARBA00022763"/>
    </source>
</evidence>
<evidence type="ECO:0000256" key="4">
    <source>
        <dbReference type="ARBA" id="ARBA00023204"/>
    </source>
</evidence>
<keyword evidence="4 5" id="KW-0234">DNA repair</keyword>
<dbReference type="EMBL" id="CADCTO010000601">
    <property type="protein sequence ID" value="CAA9290834.1"/>
    <property type="molecule type" value="Genomic_DNA"/>
</dbReference>
<organism evidence="6">
    <name type="scientific">uncultured Armatimonadetes bacterium</name>
    <dbReference type="NCBI Taxonomy" id="157466"/>
    <lineage>
        <taxon>Bacteria</taxon>
        <taxon>Bacillati</taxon>
        <taxon>Armatimonadota</taxon>
        <taxon>environmental samples</taxon>
    </lineage>
</organism>
<keyword evidence="6" id="KW-0326">Glycosidase</keyword>
<keyword evidence="3 5" id="KW-0378">Hydrolase</keyword>
<dbReference type="InterPro" id="IPR003180">
    <property type="entry name" value="MPG"/>
</dbReference>
<dbReference type="GO" id="GO:0003677">
    <property type="term" value="F:DNA binding"/>
    <property type="evidence" value="ECO:0007669"/>
    <property type="project" value="InterPro"/>
</dbReference>
<dbReference type="GO" id="GO:0006284">
    <property type="term" value="P:base-excision repair"/>
    <property type="evidence" value="ECO:0007669"/>
    <property type="project" value="InterPro"/>
</dbReference>
<dbReference type="Gene3D" id="3.10.300.10">
    <property type="entry name" value="Methylpurine-DNA glycosylase (MPG)"/>
    <property type="match status" value="1"/>
</dbReference>
<gene>
    <name evidence="6" type="ORF">AVDCRST_MAG63-4319</name>
</gene>
<dbReference type="InterPro" id="IPR036995">
    <property type="entry name" value="MPG_sf"/>
</dbReference>
<proteinExistence type="inferred from homology"/>
<evidence type="ECO:0000256" key="1">
    <source>
        <dbReference type="ARBA" id="ARBA00009232"/>
    </source>
</evidence>
<evidence type="ECO:0000256" key="3">
    <source>
        <dbReference type="ARBA" id="ARBA00022801"/>
    </source>
</evidence>
<protein>
    <recommendedName>
        <fullName evidence="5">Putative 3-methyladenine DNA glycosylase</fullName>
        <ecNumber evidence="5">3.2.2.-</ecNumber>
    </recommendedName>
</protein>